<dbReference type="EMBL" id="RAWG01000186">
    <property type="protein sequence ID" value="RKH38716.1"/>
    <property type="molecule type" value="Genomic_DNA"/>
</dbReference>
<evidence type="ECO:0000313" key="2">
    <source>
        <dbReference type="Proteomes" id="UP000273405"/>
    </source>
</evidence>
<gene>
    <name evidence="1" type="ORF">D7X12_25550</name>
</gene>
<evidence type="ECO:0000313" key="1">
    <source>
        <dbReference type="EMBL" id="RKH38716.1"/>
    </source>
</evidence>
<name>A0A3A8N393_9BACT</name>
<organism evidence="1 2">
    <name type="scientific">Corallococcus sicarius</name>
    <dbReference type="NCBI Taxonomy" id="2316726"/>
    <lineage>
        <taxon>Bacteria</taxon>
        <taxon>Pseudomonadati</taxon>
        <taxon>Myxococcota</taxon>
        <taxon>Myxococcia</taxon>
        <taxon>Myxococcales</taxon>
        <taxon>Cystobacterineae</taxon>
        <taxon>Myxococcaceae</taxon>
        <taxon>Corallococcus</taxon>
    </lineage>
</organism>
<protein>
    <submittedName>
        <fullName evidence="1">Uncharacterized protein</fullName>
    </submittedName>
</protein>
<dbReference type="AlphaFoldDB" id="A0A3A8N393"/>
<reference evidence="2" key="1">
    <citation type="submission" date="2018-09" db="EMBL/GenBank/DDBJ databases">
        <authorList>
            <person name="Livingstone P.G."/>
            <person name="Whitworth D.E."/>
        </authorList>
    </citation>
    <scope>NUCLEOTIDE SEQUENCE [LARGE SCALE GENOMIC DNA]</scope>
    <source>
        <strain evidence="2">CA040B</strain>
    </source>
</reference>
<accession>A0A3A8N393</accession>
<comment type="caution">
    <text evidence="1">The sequence shown here is derived from an EMBL/GenBank/DDBJ whole genome shotgun (WGS) entry which is preliminary data.</text>
</comment>
<keyword evidence="2" id="KW-1185">Reference proteome</keyword>
<proteinExistence type="predicted"/>
<dbReference type="Proteomes" id="UP000273405">
    <property type="component" value="Unassembled WGS sequence"/>
</dbReference>
<sequence>MGRTLDRPWSNDHDEGGWMKKTLKMGLIGFVLGAAVAVGSATLGSEETVAAPCCSLCDDWAENCSVYSNCNGDPVCEAECEQDEQLCWERCNPRC</sequence>